<comment type="caution">
    <text evidence="1">The sequence shown here is derived from an EMBL/GenBank/DDBJ whole genome shotgun (WGS) entry which is preliminary data.</text>
</comment>
<evidence type="ECO:0000313" key="2">
    <source>
        <dbReference type="Proteomes" id="UP000805193"/>
    </source>
</evidence>
<protein>
    <submittedName>
        <fullName evidence="1">Uncharacterized protein</fullName>
    </submittedName>
</protein>
<organism evidence="1 2">
    <name type="scientific">Ixodes persulcatus</name>
    <name type="common">Taiga tick</name>
    <dbReference type="NCBI Taxonomy" id="34615"/>
    <lineage>
        <taxon>Eukaryota</taxon>
        <taxon>Metazoa</taxon>
        <taxon>Ecdysozoa</taxon>
        <taxon>Arthropoda</taxon>
        <taxon>Chelicerata</taxon>
        <taxon>Arachnida</taxon>
        <taxon>Acari</taxon>
        <taxon>Parasitiformes</taxon>
        <taxon>Ixodida</taxon>
        <taxon>Ixodoidea</taxon>
        <taxon>Ixodidae</taxon>
        <taxon>Ixodinae</taxon>
        <taxon>Ixodes</taxon>
    </lineage>
</organism>
<reference evidence="1 2" key="1">
    <citation type="journal article" date="2020" name="Cell">
        <title>Large-Scale Comparative Analyses of Tick Genomes Elucidate Their Genetic Diversity and Vector Capacities.</title>
        <authorList>
            <consortium name="Tick Genome and Microbiome Consortium (TIGMIC)"/>
            <person name="Jia N."/>
            <person name="Wang J."/>
            <person name="Shi W."/>
            <person name="Du L."/>
            <person name="Sun Y."/>
            <person name="Zhan W."/>
            <person name="Jiang J.F."/>
            <person name="Wang Q."/>
            <person name="Zhang B."/>
            <person name="Ji P."/>
            <person name="Bell-Sakyi L."/>
            <person name="Cui X.M."/>
            <person name="Yuan T.T."/>
            <person name="Jiang B.G."/>
            <person name="Yang W.F."/>
            <person name="Lam T.T."/>
            <person name="Chang Q.C."/>
            <person name="Ding S.J."/>
            <person name="Wang X.J."/>
            <person name="Zhu J.G."/>
            <person name="Ruan X.D."/>
            <person name="Zhao L."/>
            <person name="Wei J.T."/>
            <person name="Ye R.Z."/>
            <person name="Que T.C."/>
            <person name="Du C.H."/>
            <person name="Zhou Y.H."/>
            <person name="Cheng J.X."/>
            <person name="Dai P.F."/>
            <person name="Guo W.B."/>
            <person name="Han X.H."/>
            <person name="Huang E.J."/>
            <person name="Li L.F."/>
            <person name="Wei W."/>
            <person name="Gao Y.C."/>
            <person name="Liu J.Z."/>
            <person name="Shao H.Z."/>
            <person name="Wang X."/>
            <person name="Wang C.C."/>
            <person name="Yang T.C."/>
            <person name="Huo Q.B."/>
            <person name="Li W."/>
            <person name="Chen H.Y."/>
            <person name="Chen S.E."/>
            <person name="Zhou L.G."/>
            <person name="Ni X.B."/>
            <person name="Tian J.H."/>
            <person name="Sheng Y."/>
            <person name="Liu T."/>
            <person name="Pan Y.S."/>
            <person name="Xia L.Y."/>
            <person name="Li J."/>
            <person name="Zhao F."/>
            <person name="Cao W.C."/>
        </authorList>
    </citation>
    <scope>NUCLEOTIDE SEQUENCE [LARGE SCALE GENOMIC DNA]</scope>
    <source>
        <strain evidence="1">Iper-2018</strain>
    </source>
</reference>
<dbReference type="EMBL" id="JABSTQ010009156">
    <property type="protein sequence ID" value="KAG0432402.1"/>
    <property type="molecule type" value="Genomic_DNA"/>
</dbReference>
<keyword evidence="2" id="KW-1185">Reference proteome</keyword>
<gene>
    <name evidence="1" type="ORF">HPB47_020866</name>
</gene>
<name>A0AC60QHQ2_IXOPE</name>
<accession>A0AC60QHQ2</accession>
<dbReference type="Proteomes" id="UP000805193">
    <property type="component" value="Unassembled WGS sequence"/>
</dbReference>
<sequence length="563" mass="63519">MDVKDPRLAVVEHRQNEDRLHHCQTGFRSDLSFQDSFLMLHHDVLADPSSIQPKTIVAVDVQKTFGSVPHSWVIESAKLIGIHGRTVGEQEHKLQCSLEAVQSFLEDVGMTATPKKTEYVVVLSGPQHLAEEVRSPYNLTLNNTTIRRERTVCILGLFIDEDGRSGTGLSEKETRQLVQALFSSKVLYGYNYYYLTQRQGDTVENLNKEAKRIITGLPKHTWLPDLYAHGNLNKLEDYQGRPGHSPRDRAPSIVRTETSAAATTTMGKARPLRADAPLPRRMDVDHPGRRAYHVKPHERHVAVWTHDDTSFTTRTLLAAPFLPREHHQHRLSAPHRSGHFGRRVRIEAIVQAVQHAEHNHSEISTTNITVYTDSQVAYSECRHASKSTSDRVHKIYGIESRLHTNHHAQLRVAWVSAHSANPFAPIVPSIYSGPHFNSSQPDHTQPDLTERAALAKLERKKILRNLRTTAPRKAHTLVRRTATNTLMLPALRNRIFQDDPHQGYCTACNTLATTQHALADIPVADQPNTFEDWVIPRDKPPPTLQLLWNQHCSFYADGGPAGL</sequence>
<proteinExistence type="predicted"/>
<evidence type="ECO:0000313" key="1">
    <source>
        <dbReference type="EMBL" id="KAG0432402.1"/>
    </source>
</evidence>
<feature type="non-terminal residue" evidence="1">
    <location>
        <position position="563"/>
    </location>
</feature>